<dbReference type="Proteomes" id="UP000653797">
    <property type="component" value="Unassembled WGS sequence"/>
</dbReference>
<comment type="caution">
    <text evidence="1">The sequence shown here is derived from an EMBL/GenBank/DDBJ whole genome shotgun (WGS) entry which is preliminary data.</text>
</comment>
<dbReference type="Gene3D" id="2.120.10.80">
    <property type="entry name" value="Kelch-type beta propeller"/>
    <property type="match status" value="2"/>
</dbReference>
<gene>
    <name evidence="1" type="ORF">IC230_29995</name>
</gene>
<sequence>MNKTLLLSLVDTMKARRSNAVIKSLFIRQKTLRYLPFVNLIGQLIMCLWLTVVRGNNAFAQSQWIMEANVKPANVDQRFANFGGVLSSNGQMLAVGAPENSTSRGQVKVYKRISGAWSQQGNTITGDAVMDYAGHAMALSADGKILAVGAYVNNSQRGQVKVYKLIEDAWIQQGNAITGNQEGSFVGNSVSLSSDGQTLAVGAHGSISARGQVAVYALKGGVWIPLGNTISGEAEYDYAGFRVALSANGQTLAMSAIGNTSERGQVKVYTLVGGVWIQIGTSFQGEATGDAAGWSIALSLDGQTLAFGTTNNNASHGKVKAYKIVSGVWTQQGSDIVGNQEREMVGSSVALSSDGQTLAVGAVGNNNYRGQLKVYKLVSRVWVQKGSDINGEFPLGQAGGSVSLSSDGQILAIGAQEYFPNSGSVKVYRFCDLPVSITPNSQTISAGTSLTLAADGGDNYSWSNSQNTPSIIVAPTTTTTYSVTSISGVCSTTANVTVTVLPTADLTSIVYARPAPIYGSSIFGVVVDVVELNSVASSGSFSVRVTKDQKVNLAFDAGLTSVNGRTVQNSVWNFDNSNFNYYILTTSENVAAGDKLSFGLTGQLSPGASSGIVTVSSTVLPATVVEARLNNTIDADKVEYFQQ</sequence>
<reference evidence="1" key="1">
    <citation type="submission" date="2020-09" db="EMBL/GenBank/DDBJ databases">
        <authorList>
            <person name="Kim M.K."/>
        </authorList>
    </citation>
    <scope>NUCLEOTIDE SEQUENCE</scope>
    <source>
        <strain evidence="1">BT704</strain>
    </source>
</reference>
<dbReference type="AlphaFoldDB" id="A0A927GGX4"/>
<name>A0A927GGX4_9BACT</name>
<evidence type="ECO:0000313" key="2">
    <source>
        <dbReference type="Proteomes" id="UP000653797"/>
    </source>
</evidence>
<proteinExistence type="predicted"/>
<evidence type="ECO:0000313" key="1">
    <source>
        <dbReference type="EMBL" id="MBD2757148.1"/>
    </source>
</evidence>
<dbReference type="RefSeq" id="WP_191042767.1">
    <property type="nucleotide sequence ID" value="NZ_JACXAA010000017.1"/>
</dbReference>
<protein>
    <submittedName>
        <fullName evidence="1">Uncharacterized protein</fullName>
    </submittedName>
</protein>
<organism evidence="1 2">
    <name type="scientific">Spirosoma validum</name>
    <dbReference type="NCBI Taxonomy" id="2771355"/>
    <lineage>
        <taxon>Bacteria</taxon>
        <taxon>Pseudomonadati</taxon>
        <taxon>Bacteroidota</taxon>
        <taxon>Cytophagia</taxon>
        <taxon>Cytophagales</taxon>
        <taxon>Cytophagaceae</taxon>
        <taxon>Spirosoma</taxon>
    </lineage>
</organism>
<keyword evidence="2" id="KW-1185">Reference proteome</keyword>
<dbReference type="SUPFAM" id="SSF50965">
    <property type="entry name" value="Galactose oxidase, central domain"/>
    <property type="match status" value="2"/>
</dbReference>
<dbReference type="EMBL" id="JACXAA010000017">
    <property type="protein sequence ID" value="MBD2757148.1"/>
    <property type="molecule type" value="Genomic_DNA"/>
</dbReference>
<dbReference type="InterPro" id="IPR015915">
    <property type="entry name" value="Kelch-typ_b-propeller"/>
</dbReference>
<dbReference type="InterPro" id="IPR011043">
    <property type="entry name" value="Gal_Oxase/kelch_b-propeller"/>
</dbReference>
<accession>A0A927GGX4</accession>